<dbReference type="STRING" id="307121.GA0070620_5810"/>
<protein>
    <recommendedName>
        <fullName evidence="3">DUF1579 domain-containing protein</fullName>
    </recommendedName>
</protein>
<dbReference type="AlphaFoldDB" id="A0A1C3NC86"/>
<dbReference type="EMBL" id="LT598496">
    <property type="protein sequence ID" value="SBV30217.1"/>
    <property type="molecule type" value="Genomic_DNA"/>
</dbReference>
<reference evidence="2" key="1">
    <citation type="submission" date="2016-06" db="EMBL/GenBank/DDBJ databases">
        <authorList>
            <person name="Varghese N."/>
        </authorList>
    </citation>
    <scope>NUCLEOTIDE SEQUENCE [LARGE SCALE GENOMIC DNA]</scope>
    <source>
        <strain evidence="2">DSM 45344</strain>
    </source>
</reference>
<dbReference type="PATRIC" id="fig|307121.4.peg.5915"/>
<dbReference type="OrthoDB" id="9814791at2"/>
<name>A0A1C3NC86_9ACTN</name>
<proteinExistence type="predicted"/>
<gene>
    <name evidence="1" type="ORF">GA0070620_5810</name>
</gene>
<dbReference type="RefSeq" id="WP_091596055.1">
    <property type="nucleotide sequence ID" value="NZ_JBHRWG010000002.1"/>
</dbReference>
<evidence type="ECO:0008006" key="3">
    <source>
        <dbReference type="Google" id="ProtNLM"/>
    </source>
</evidence>
<accession>A0A1C3NC86</accession>
<dbReference type="Proteomes" id="UP000199393">
    <property type="component" value="Chromosome I"/>
</dbReference>
<keyword evidence="2" id="KW-1185">Reference proteome</keyword>
<organism evidence="1 2">
    <name type="scientific">Micromonospora krabiensis</name>
    <dbReference type="NCBI Taxonomy" id="307121"/>
    <lineage>
        <taxon>Bacteria</taxon>
        <taxon>Bacillati</taxon>
        <taxon>Actinomycetota</taxon>
        <taxon>Actinomycetes</taxon>
        <taxon>Micromonosporales</taxon>
        <taxon>Micromonosporaceae</taxon>
        <taxon>Micromonospora</taxon>
    </lineage>
</organism>
<sequence length="149" mass="17181">MNDFDFFVGSWNVVNRRLRTLFVDSDDWETFPGTTTCQPIFNGAGNTEEIIFPTLGSRGFTLRLFDTEREEWSIYWANSRTGLLFPPVVGTFSDGRGDFYGDDTHEGKPIKAHFIWSDITPTSARWEQEFSPDGGQTWESNWVMQFTRA</sequence>
<evidence type="ECO:0000313" key="1">
    <source>
        <dbReference type="EMBL" id="SBV30217.1"/>
    </source>
</evidence>
<evidence type="ECO:0000313" key="2">
    <source>
        <dbReference type="Proteomes" id="UP000199393"/>
    </source>
</evidence>